<dbReference type="GO" id="GO:0004113">
    <property type="term" value="F:2',3'-cyclic-nucleotide 3'-phosphodiesterase activity"/>
    <property type="evidence" value="ECO:0007669"/>
    <property type="project" value="InterPro"/>
</dbReference>
<dbReference type="InterPro" id="IPR004175">
    <property type="entry name" value="RNA_CPDase"/>
</dbReference>
<dbReference type="GO" id="GO:0008664">
    <property type="term" value="F:RNA 2',3'-cyclic 3'-phosphodiesterase activity"/>
    <property type="evidence" value="ECO:0007669"/>
    <property type="project" value="UniProtKB-EC"/>
</dbReference>
<comment type="function">
    <text evidence="2">Hydrolyzes RNA 2',3'-cyclic phosphodiester to an RNA 2'-phosphomonoester.</text>
</comment>
<comment type="similarity">
    <text evidence="2">Belongs to the 2H phosphoesterase superfamily. ThpR family.</text>
</comment>
<sequence>MRLFISIPLPENVRKVLAEVKRDFLELPAKWVEEENLHLTLIFIGETDKASEITNVLDSIKYKPMNLETSILTLFPSEEKARLLAVNLAGKVEKISSLVEEIKKKLLERKIGFDEKPFHSHITLARLKQLRSGEKEALRQRIRAYTLPKIGFEATQIDLVESRLTPAGPVYKALKNYVLPNPSRKSSSNSPALLSL</sequence>
<feature type="domain" description="Phosphoesterase HXTX" evidence="3">
    <location>
        <begin position="8"/>
        <end position="82"/>
    </location>
</feature>
<name>A0A2M8EJS2_UNCKA</name>
<dbReference type="InterPro" id="IPR014051">
    <property type="entry name" value="Phosphoesterase_HXTX"/>
</dbReference>
<comment type="caution">
    <text evidence="4">The sequence shown here is derived from an EMBL/GenBank/DDBJ whole genome shotgun (WGS) entry which is preliminary data.</text>
</comment>
<proteinExistence type="inferred from homology"/>
<dbReference type="PANTHER" id="PTHR35561:SF1">
    <property type="entry name" value="RNA 2',3'-CYCLIC PHOSPHODIESTERASE"/>
    <property type="match status" value="1"/>
</dbReference>
<evidence type="ECO:0000313" key="5">
    <source>
        <dbReference type="Proteomes" id="UP000228781"/>
    </source>
</evidence>
<comment type="catalytic activity">
    <reaction evidence="2">
        <text>a 3'-end 2',3'-cyclophospho-ribonucleotide-RNA + H2O = a 3'-end 2'-phospho-ribonucleotide-RNA + H(+)</text>
        <dbReference type="Rhea" id="RHEA:11828"/>
        <dbReference type="Rhea" id="RHEA-COMP:10464"/>
        <dbReference type="Rhea" id="RHEA-COMP:17353"/>
        <dbReference type="ChEBI" id="CHEBI:15377"/>
        <dbReference type="ChEBI" id="CHEBI:15378"/>
        <dbReference type="ChEBI" id="CHEBI:83064"/>
        <dbReference type="ChEBI" id="CHEBI:173113"/>
        <dbReference type="EC" id="3.1.4.58"/>
    </reaction>
</comment>
<dbReference type="Gene3D" id="3.90.1140.10">
    <property type="entry name" value="Cyclic phosphodiesterase"/>
    <property type="match status" value="1"/>
</dbReference>
<dbReference type="EMBL" id="PFSK01000014">
    <property type="protein sequence ID" value="PJC22970.1"/>
    <property type="molecule type" value="Genomic_DNA"/>
</dbReference>
<evidence type="ECO:0000256" key="2">
    <source>
        <dbReference type="HAMAP-Rule" id="MF_01940"/>
    </source>
</evidence>
<dbReference type="EC" id="3.1.4.58" evidence="2"/>
<dbReference type="Pfam" id="PF02834">
    <property type="entry name" value="LigT_PEase"/>
    <property type="match status" value="2"/>
</dbReference>
<feature type="active site" description="Proton donor" evidence="2">
    <location>
        <position position="38"/>
    </location>
</feature>
<dbReference type="NCBIfam" id="TIGR02258">
    <property type="entry name" value="2_5_ligase"/>
    <property type="match status" value="1"/>
</dbReference>
<feature type="short sequence motif" description="HXTX 1" evidence="2">
    <location>
        <begin position="38"/>
        <end position="41"/>
    </location>
</feature>
<evidence type="ECO:0000313" key="4">
    <source>
        <dbReference type="EMBL" id="PJC22970.1"/>
    </source>
</evidence>
<organism evidence="4 5">
    <name type="scientific">candidate division WWE3 bacterium CG_4_9_14_0_2_um_filter_48_10</name>
    <dbReference type="NCBI Taxonomy" id="1975078"/>
    <lineage>
        <taxon>Bacteria</taxon>
        <taxon>Katanobacteria</taxon>
    </lineage>
</organism>
<protein>
    <recommendedName>
        <fullName evidence="2">RNA 2',3'-cyclic phosphodiesterase</fullName>
        <shortName evidence="2">RNA 2',3'-CPDase</shortName>
        <ecNumber evidence="2">3.1.4.58</ecNumber>
    </recommendedName>
</protein>
<gene>
    <name evidence="4" type="ORF">CO059_01145</name>
</gene>
<dbReference type="HAMAP" id="MF_01940">
    <property type="entry name" value="RNA_CPDase"/>
    <property type="match status" value="1"/>
</dbReference>
<feature type="domain" description="Phosphoesterase HXTX" evidence="3">
    <location>
        <begin position="93"/>
        <end position="171"/>
    </location>
</feature>
<dbReference type="PANTHER" id="PTHR35561">
    <property type="entry name" value="RNA 2',3'-CYCLIC PHOSPHODIESTERASE"/>
    <property type="match status" value="1"/>
</dbReference>
<keyword evidence="1 2" id="KW-0378">Hydrolase</keyword>
<evidence type="ECO:0000259" key="3">
    <source>
        <dbReference type="Pfam" id="PF02834"/>
    </source>
</evidence>
<dbReference type="Proteomes" id="UP000228781">
    <property type="component" value="Unassembled WGS sequence"/>
</dbReference>
<feature type="short sequence motif" description="HXTX 2" evidence="2">
    <location>
        <begin position="121"/>
        <end position="124"/>
    </location>
</feature>
<evidence type="ECO:0000256" key="1">
    <source>
        <dbReference type="ARBA" id="ARBA00022801"/>
    </source>
</evidence>
<accession>A0A2M8EJS2</accession>
<dbReference type="AlphaFoldDB" id="A0A2M8EJS2"/>
<dbReference type="SUPFAM" id="SSF55144">
    <property type="entry name" value="LigT-like"/>
    <property type="match status" value="1"/>
</dbReference>
<reference evidence="5" key="1">
    <citation type="submission" date="2017-09" db="EMBL/GenBank/DDBJ databases">
        <title>Depth-based differentiation of microbial function through sediment-hosted aquifers and enrichment of novel symbionts in the deep terrestrial subsurface.</title>
        <authorList>
            <person name="Probst A.J."/>
            <person name="Ladd B."/>
            <person name="Jarett J.K."/>
            <person name="Geller-Mcgrath D.E."/>
            <person name="Sieber C.M.K."/>
            <person name="Emerson J.B."/>
            <person name="Anantharaman K."/>
            <person name="Thomas B.C."/>
            <person name="Malmstrom R."/>
            <person name="Stieglmeier M."/>
            <person name="Klingl A."/>
            <person name="Woyke T."/>
            <person name="Ryan C.M."/>
            <person name="Banfield J.F."/>
        </authorList>
    </citation>
    <scope>NUCLEOTIDE SEQUENCE [LARGE SCALE GENOMIC DNA]</scope>
</reference>
<dbReference type="InterPro" id="IPR009097">
    <property type="entry name" value="Cyclic_Pdiesterase"/>
</dbReference>
<feature type="active site" description="Proton acceptor" evidence="2">
    <location>
        <position position="121"/>
    </location>
</feature>